<keyword evidence="3 5" id="KW-0378">Hydrolase</keyword>
<dbReference type="AlphaFoldDB" id="A0A0S7Y1R0"/>
<reference evidence="6 7" key="1">
    <citation type="journal article" date="2015" name="Microbiome">
        <title>Genomic resolution of linkages in carbon, nitrogen, and sulfur cycling among widespread estuary sediment bacteria.</title>
        <authorList>
            <person name="Baker B.J."/>
            <person name="Lazar C.S."/>
            <person name="Teske A.P."/>
            <person name="Dick G.J."/>
        </authorList>
    </citation>
    <scope>NUCLEOTIDE SEQUENCE [LARGE SCALE GENOMIC DNA]</scope>
    <source>
        <strain evidence="6">DG_54_3</strain>
    </source>
</reference>
<evidence type="ECO:0000313" key="6">
    <source>
        <dbReference type="EMBL" id="KPJ68663.1"/>
    </source>
</evidence>
<dbReference type="InterPro" id="IPR020855">
    <property type="entry name" value="Ureohydrolase_Mn_BS"/>
</dbReference>
<dbReference type="PROSITE" id="PS01053">
    <property type="entry name" value="ARGINASE_1"/>
    <property type="match status" value="1"/>
</dbReference>
<dbReference type="GO" id="GO:0046872">
    <property type="term" value="F:metal ion binding"/>
    <property type="evidence" value="ECO:0007669"/>
    <property type="project" value="UniProtKB-KW"/>
</dbReference>
<feature type="binding site" evidence="4">
    <location>
        <position position="100"/>
    </location>
    <ligand>
        <name>Mn(2+)</name>
        <dbReference type="ChEBI" id="CHEBI:29035"/>
        <label>1</label>
    </ligand>
</feature>
<dbReference type="EMBL" id="LIZX01000045">
    <property type="protein sequence ID" value="KPJ68663.1"/>
    <property type="molecule type" value="Genomic_DNA"/>
</dbReference>
<comment type="cofactor">
    <cofactor evidence="4">
        <name>Mn(2+)</name>
        <dbReference type="ChEBI" id="CHEBI:29035"/>
    </cofactor>
    <text evidence="4">Binds 2 manganese ions per subunit.</text>
</comment>
<accession>A0A0S7Y1R0</accession>
<comment type="caution">
    <text evidence="6">The sequence shown here is derived from an EMBL/GenBank/DDBJ whole genome shotgun (WGS) entry which is preliminary data.</text>
</comment>
<evidence type="ECO:0000256" key="5">
    <source>
        <dbReference type="RuleBase" id="RU003684"/>
    </source>
</evidence>
<feature type="binding site" evidence="4">
    <location>
        <position position="125"/>
    </location>
    <ligand>
        <name>Mn(2+)</name>
        <dbReference type="ChEBI" id="CHEBI:29035"/>
        <label>1</label>
    </ligand>
</feature>
<dbReference type="PROSITE" id="PS51409">
    <property type="entry name" value="ARGINASE_2"/>
    <property type="match status" value="1"/>
</dbReference>
<dbReference type="GO" id="GO:0033389">
    <property type="term" value="P:putrescine biosynthetic process from arginine, via agmatine"/>
    <property type="evidence" value="ECO:0007669"/>
    <property type="project" value="TreeGrafter"/>
</dbReference>
<protein>
    <recommendedName>
        <fullName evidence="8">Agmatinase</fullName>
    </recommendedName>
</protein>
<keyword evidence="4" id="KW-0464">Manganese</keyword>
<dbReference type="PANTHER" id="PTHR11358">
    <property type="entry name" value="ARGINASE/AGMATINASE"/>
    <property type="match status" value="1"/>
</dbReference>
<gene>
    <name evidence="6" type="ORF">AMJ44_05875</name>
</gene>
<comment type="similarity">
    <text evidence="1">Belongs to the arginase family. Agmatinase subfamily.</text>
</comment>
<dbReference type="SUPFAM" id="SSF52768">
    <property type="entry name" value="Arginase/deacetylase"/>
    <property type="match status" value="1"/>
</dbReference>
<evidence type="ECO:0000256" key="2">
    <source>
        <dbReference type="ARBA" id="ARBA00022723"/>
    </source>
</evidence>
<evidence type="ECO:0008006" key="8">
    <source>
        <dbReference type="Google" id="ProtNLM"/>
    </source>
</evidence>
<evidence type="ECO:0000256" key="1">
    <source>
        <dbReference type="ARBA" id="ARBA00009227"/>
    </source>
</evidence>
<organism evidence="6 7">
    <name type="scientific">candidate division WOR-1 bacterium DG_54_3</name>
    <dbReference type="NCBI Taxonomy" id="1703775"/>
    <lineage>
        <taxon>Bacteria</taxon>
        <taxon>Bacillati</taxon>
        <taxon>Saganbacteria</taxon>
    </lineage>
</organism>
<evidence type="ECO:0000313" key="7">
    <source>
        <dbReference type="Proteomes" id="UP000051861"/>
    </source>
</evidence>
<dbReference type="PIRSF" id="PIRSF036979">
    <property type="entry name" value="Arginase"/>
    <property type="match status" value="1"/>
</dbReference>
<dbReference type="InterPro" id="IPR005925">
    <property type="entry name" value="Agmatinase-rel"/>
</dbReference>
<evidence type="ECO:0000256" key="4">
    <source>
        <dbReference type="PIRSR" id="PIRSR036979-1"/>
    </source>
</evidence>
<dbReference type="Pfam" id="PF00491">
    <property type="entry name" value="Arginase"/>
    <property type="match status" value="1"/>
</dbReference>
<dbReference type="CDD" id="cd11593">
    <property type="entry name" value="Agmatinase-like_2"/>
    <property type="match status" value="1"/>
</dbReference>
<name>A0A0S7Y1R0_UNCSA</name>
<dbReference type="InterPro" id="IPR023696">
    <property type="entry name" value="Ureohydrolase_dom_sf"/>
</dbReference>
<dbReference type="PATRIC" id="fig|1703775.3.peg.2208"/>
<dbReference type="PANTHER" id="PTHR11358:SF26">
    <property type="entry name" value="GUANIDINO ACID HYDROLASE, MITOCHONDRIAL"/>
    <property type="match status" value="1"/>
</dbReference>
<feature type="binding site" evidence="4">
    <location>
        <position position="201"/>
    </location>
    <ligand>
        <name>Mn(2+)</name>
        <dbReference type="ChEBI" id="CHEBI:29035"/>
        <label>1</label>
    </ligand>
</feature>
<dbReference type="NCBIfam" id="TIGR01230">
    <property type="entry name" value="agmatinase"/>
    <property type="match status" value="1"/>
</dbReference>
<feature type="binding site" evidence="4">
    <location>
        <position position="127"/>
    </location>
    <ligand>
        <name>Mn(2+)</name>
        <dbReference type="ChEBI" id="CHEBI:29035"/>
        <label>1</label>
    </ligand>
</feature>
<dbReference type="Proteomes" id="UP000051861">
    <property type="component" value="Unassembled WGS sequence"/>
</dbReference>
<proteinExistence type="inferred from homology"/>
<sequence length="271" mass="30533">MRLYYANNTLSEAQVVVLGLPYDRTSSFIPGSRFGPQYIRQCAENVEDYSPYQDRSVLDLKICDMDDVEFYSEDWLLQIEKEVEAIYKKPKVIILLGGEHTVTPPIIRAIKKTHSVFSLVQFDAHCDLRDEYLGERNCHATAMRRASDVLGAERIYQFGIRSGTKEEFETGKNLYKFKAYEPLSKVISNIKEPIYISIDIDVLDPGVMPAVSTPEPGGIAYRELVDSLMLFKDKEIIGADIVEYNPLAASPYASGSTAAAVLRELILVMAR</sequence>
<dbReference type="InterPro" id="IPR006035">
    <property type="entry name" value="Ureohydrolase"/>
</dbReference>
<feature type="binding site" evidence="4">
    <location>
        <position position="123"/>
    </location>
    <ligand>
        <name>Mn(2+)</name>
        <dbReference type="ChEBI" id="CHEBI:29035"/>
        <label>1</label>
    </ligand>
</feature>
<keyword evidence="2 4" id="KW-0479">Metal-binding</keyword>
<evidence type="ECO:0000256" key="3">
    <source>
        <dbReference type="ARBA" id="ARBA00022801"/>
    </source>
</evidence>
<feature type="binding site" evidence="4">
    <location>
        <position position="199"/>
    </location>
    <ligand>
        <name>Mn(2+)</name>
        <dbReference type="ChEBI" id="CHEBI:29035"/>
        <label>1</label>
    </ligand>
</feature>
<dbReference type="Gene3D" id="3.40.800.10">
    <property type="entry name" value="Ureohydrolase domain"/>
    <property type="match status" value="1"/>
</dbReference>
<dbReference type="GO" id="GO:0008783">
    <property type="term" value="F:agmatinase activity"/>
    <property type="evidence" value="ECO:0007669"/>
    <property type="project" value="TreeGrafter"/>
</dbReference>